<organism evidence="5 6">
    <name type="scientific">[Candida] railenensis</name>
    <dbReference type="NCBI Taxonomy" id="45579"/>
    <lineage>
        <taxon>Eukaryota</taxon>
        <taxon>Fungi</taxon>
        <taxon>Dikarya</taxon>
        <taxon>Ascomycota</taxon>
        <taxon>Saccharomycotina</taxon>
        <taxon>Pichiomycetes</taxon>
        <taxon>Debaryomycetaceae</taxon>
        <taxon>Kurtzmaniella</taxon>
    </lineage>
</organism>
<dbReference type="Pfam" id="PF08423">
    <property type="entry name" value="Rad51"/>
    <property type="match status" value="1"/>
</dbReference>
<keyword evidence="1" id="KW-0547">Nucleotide-binding</keyword>
<evidence type="ECO:0000313" key="6">
    <source>
        <dbReference type="Proteomes" id="UP000837801"/>
    </source>
</evidence>
<evidence type="ECO:0000256" key="1">
    <source>
        <dbReference type="ARBA" id="ARBA00022741"/>
    </source>
</evidence>
<proteinExistence type="predicted"/>
<dbReference type="GO" id="GO:0061982">
    <property type="term" value="P:meiosis I cell cycle process"/>
    <property type="evidence" value="ECO:0007669"/>
    <property type="project" value="UniProtKB-ARBA"/>
</dbReference>
<dbReference type="GO" id="GO:0140664">
    <property type="term" value="F:ATP-dependent DNA damage sensor activity"/>
    <property type="evidence" value="ECO:0007669"/>
    <property type="project" value="InterPro"/>
</dbReference>
<dbReference type="GO" id="GO:0003697">
    <property type="term" value="F:single-stranded DNA binding"/>
    <property type="evidence" value="ECO:0007669"/>
    <property type="project" value="TreeGrafter"/>
</dbReference>
<dbReference type="PANTHER" id="PTHR22942">
    <property type="entry name" value="RECA/RAD51/RADA DNA STRAND-PAIRING FAMILY MEMBER"/>
    <property type="match status" value="1"/>
</dbReference>
<evidence type="ECO:0000259" key="4">
    <source>
        <dbReference type="PROSITE" id="PS50162"/>
    </source>
</evidence>
<dbReference type="InterPro" id="IPR020588">
    <property type="entry name" value="RecA_ATP-bd"/>
</dbReference>
<dbReference type="InterPro" id="IPR027417">
    <property type="entry name" value="P-loop_NTPase"/>
</dbReference>
<dbReference type="GO" id="GO:0000730">
    <property type="term" value="P:DNA recombinase assembly"/>
    <property type="evidence" value="ECO:0007669"/>
    <property type="project" value="TreeGrafter"/>
</dbReference>
<keyword evidence="2" id="KW-0067">ATP-binding</keyword>
<dbReference type="EMBL" id="CAKXYY010000002">
    <property type="protein sequence ID" value="CAH2350983.1"/>
    <property type="molecule type" value="Genomic_DNA"/>
</dbReference>
<dbReference type="PANTHER" id="PTHR22942:SF66">
    <property type="entry name" value="RE19845P"/>
    <property type="match status" value="1"/>
</dbReference>
<dbReference type="AlphaFoldDB" id="A0A9P0QLQ2"/>
<dbReference type="SUPFAM" id="SSF52540">
    <property type="entry name" value="P-loop containing nucleoside triphosphate hydrolases"/>
    <property type="match status" value="1"/>
</dbReference>
<dbReference type="GO" id="GO:0042148">
    <property type="term" value="P:DNA strand invasion"/>
    <property type="evidence" value="ECO:0007669"/>
    <property type="project" value="TreeGrafter"/>
</dbReference>
<gene>
    <name evidence="5" type="ORF">CLIB1423_02S09626</name>
</gene>
<dbReference type="Gene3D" id="3.40.50.300">
    <property type="entry name" value="P-loop containing nucleotide triphosphate hydrolases"/>
    <property type="match status" value="1"/>
</dbReference>
<evidence type="ECO:0000313" key="5">
    <source>
        <dbReference type="EMBL" id="CAH2350983.1"/>
    </source>
</evidence>
<feature type="domain" description="RecA family profile 1" evidence="4">
    <location>
        <begin position="102"/>
        <end position="316"/>
    </location>
</feature>
<protein>
    <recommendedName>
        <fullName evidence="4">RecA family profile 1 domain-containing protein</fullName>
    </recommendedName>
</protein>
<sequence>MDIHSQLDDPFVSSDLLYYNLISSINSNGLTTFDLLTYAHSSNRGTTSSILAKRLGRSIREIDTFLDILKEKANNTIESNPIPVRETGDENNDGGGDNQESEPYLAPTGLFSLDKHLGGGIPIGEITEVFGSSGSGKSQFLFHLSMHWQTIKEIRKHKCECIFISTESPLQTGRLEGIAKSIPGTSLEKITYIYCPDLESQDHIMQTQLPVLLKNSERNYGLIIVDSISHHLRREDAISNVSYLRTSIAQQEEKLTSLSGYAGIKKNIDTQYDSFFKSTANYRNFAARSRYSIELYSQLQKIAKDYNLAIVIANQVSDSFDSDKRKGVSISDFDDNHLNYDVQVAFISGWDRKTVQKHIQKLDVSPMANELYTDLMKSFDSSRNTRRKLNETELDPRNKSASRNLTEMQTSLVNDLHQETGGSTKKYVAALGYHWSRRITTRILCMKTYRPSLQAPARVDTETGMTYEQLCAGFEVPADDDPVPTKKRSDQIFNNYQPQSLAELVDSWKVERFFRVIASSHSSSKKNHHIDNIPFSVNSCGIREGN</sequence>
<dbReference type="OrthoDB" id="1861185at2759"/>
<evidence type="ECO:0000256" key="2">
    <source>
        <dbReference type="ARBA" id="ARBA00022840"/>
    </source>
</evidence>
<dbReference type="GO" id="GO:0005524">
    <property type="term" value="F:ATP binding"/>
    <property type="evidence" value="ECO:0007669"/>
    <property type="project" value="UniProtKB-KW"/>
</dbReference>
<evidence type="ECO:0000256" key="3">
    <source>
        <dbReference type="SAM" id="MobiDB-lite"/>
    </source>
</evidence>
<comment type="caution">
    <text evidence="5">The sequence shown here is derived from an EMBL/GenBank/DDBJ whole genome shotgun (WGS) entry which is preliminary data.</text>
</comment>
<keyword evidence="6" id="KW-1185">Reference proteome</keyword>
<accession>A0A9P0QLQ2</accession>
<dbReference type="GO" id="GO:0006312">
    <property type="term" value="P:mitotic recombination"/>
    <property type="evidence" value="ECO:0007669"/>
    <property type="project" value="TreeGrafter"/>
</dbReference>
<reference evidence="5" key="1">
    <citation type="submission" date="2022-03" db="EMBL/GenBank/DDBJ databases">
        <authorList>
            <person name="Legras J.-L."/>
            <person name="Devillers H."/>
            <person name="Grondin C."/>
        </authorList>
    </citation>
    <scope>NUCLEOTIDE SEQUENCE</scope>
    <source>
        <strain evidence="5">CLIB 1423</strain>
    </source>
</reference>
<dbReference type="GO" id="GO:0000150">
    <property type="term" value="F:DNA strand exchange activity"/>
    <property type="evidence" value="ECO:0007669"/>
    <property type="project" value="TreeGrafter"/>
</dbReference>
<name>A0A9P0QLQ2_9ASCO</name>
<dbReference type="InterPro" id="IPR013632">
    <property type="entry name" value="Rad51_C"/>
</dbReference>
<dbReference type="PROSITE" id="PS50162">
    <property type="entry name" value="RECA_2"/>
    <property type="match status" value="1"/>
</dbReference>
<feature type="region of interest" description="Disordered" evidence="3">
    <location>
        <begin position="77"/>
        <end position="103"/>
    </location>
</feature>
<dbReference type="Proteomes" id="UP000837801">
    <property type="component" value="Unassembled WGS sequence"/>
</dbReference>
<dbReference type="GO" id="GO:0003690">
    <property type="term" value="F:double-stranded DNA binding"/>
    <property type="evidence" value="ECO:0007669"/>
    <property type="project" value="TreeGrafter"/>
</dbReference>